<feature type="transmembrane region" description="Helical" evidence="1">
    <location>
        <begin position="149"/>
        <end position="171"/>
    </location>
</feature>
<gene>
    <name evidence="2" type="ORF">CPEL01642_LOCUS5098</name>
</gene>
<sequence>MRVLAPLLRATSHTPTVLRVSAAPVAIIPACTASETWAVAAASGITALSLQIILTSFFRRSEDIALAKRPAYMAYQLVAFIYMLFATFVGGAIMLDATCWPINAAAAMLVPRPQIRFLGAVLFGELVLWDVPTCLCVKKLRRADGILHHIGLAFGPALVAMTCNPTFYYSWFIGLSEASSVPLALNEAFGGAHDMVMEAEEGSTRLVTLAFFRDIAQIAAAAAFVIVRVLGWSWMCWLLLRDTLAVLPIAPSAGCGSRIVLKLQLFMASAFYALQLLWFSKLVRFTLDSGLGGSRPDDL</sequence>
<name>A0A7S0L516_9EUKA</name>
<evidence type="ECO:0000313" key="2">
    <source>
        <dbReference type="EMBL" id="CAD8601767.1"/>
    </source>
</evidence>
<feature type="transmembrane region" description="Helical" evidence="1">
    <location>
        <begin position="115"/>
        <end position="137"/>
    </location>
</feature>
<dbReference type="AlphaFoldDB" id="A0A7S0L516"/>
<evidence type="ECO:0008006" key="3">
    <source>
        <dbReference type="Google" id="ProtNLM"/>
    </source>
</evidence>
<keyword evidence="1" id="KW-0812">Transmembrane</keyword>
<reference evidence="2" key="1">
    <citation type="submission" date="2021-01" db="EMBL/GenBank/DDBJ databases">
        <authorList>
            <person name="Corre E."/>
            <person name="Pelletier E."/>
            <person name="Niang G."/>
            <person name="Scheremetjew M."/>
            <person name="Finn R."/>
            <person name="Kale V."/>
            <person name="Holt S."/>
            <person name="Cochrane G."/>
            <person name="Meng A."/>
            <person name="Brown T."/>
            <person name="Cohen L."/>
        </authorList>
    </citation>
    <scope>NUCLEOTIDE SEQUENCE</scope>
    <source>
        <strain evidence="2">PLY182g</strain>
    </source>
</reference>
<feature type="transmembrane region" description="Helical" evidence="1">
    <location>
        <begin position="38"/>
        <end position="58"/>
    </location>
</feature>
<keyword evidence="1" id="KW-1133">Transmembrane helix</keyword>
<accession>A0A7S0L516</accession>
<dbReference type="EMBL" id="HBEY01010494">
    <property type="protein sequence ID" value="CAD8601767.1"/>
    <property type="molecule type" value="Transcribed_RNA"/>
</dbReference>
<keyword evidence="1" id="KW-0472">Membrane</keyword>
<proteinExistence type="predicted"/>
<feature type="transmembrane region" description="Helical" evidence="1">
    <location>
        <begin position="70"/>
        <end position="95"/>
    </location>
</feature>
<feature type="transmembrane region" description="Helical" evidence="1">
    <location>
        <begin position="260"/>
        <end position="279"/>
    </location>
</feature>
<protein>
    <recommendedName>
        <fullName evidence="3">TLC domain-containing protein</fullName>
    </recommendedName>
</protein>
<organism evidence="2">
    <name type="scientific">Coccolithus braarudii</name>
    <dbReference type="NCBI Taxonomy" id="221442"/>
    <lineage>
        <taxon>Eukaryota</taxon>
        <taxon>Haptista</taxon>
        <taxon>Haptophyta</taxon>
        <taxon>Prymnesiophyceae</taxon>
        <taxon>Coccolithales</taxon>
        <taxon>Coccolithaceae</taxon>
        <taxon>Coccolithus</taxon>
    </lineage>
</organism>
<evidence type="ECO:0000256" key="1">
    <source>
        <dbReference type="SAM" id="Phobius"/>
    </source>
</evidence>
<feature type="transmembrane region" description="Helical" evidence="1">
    <location>
        <begin position="215"/>
        <end position="240"/>
    </location>
</feature>